<accession>A0ABU8L9Y0</accession>
<reference evidence="2 3" key="1">
    <citation type="submission" date="2024-02" db="EMBL/GenBank/DDBJ databases">
        <authorList>
            <person name="Saticioglu I.B."/>
        </authorList>
    </citation>
    <scope>NUCLEOTIDE SEQUENCE [LARGE SCALE GENOMIC DNA]</scope>
    <source>
        <strain evidence="2 3">Mu-80</strain>
    </source>
</reference>
<proteinExistence type="predicted"/>
<evidence type="ECO:0000313" key="2">
    <source>
        <dbReference type="EMBL" id="MEJ1087811.1"/>
    </source>
</evidence>
<organism evidence="2 3">
    <name type="scientific">Microbacterium bandirmense</name>
    <dbReference type="NCBI Taxonomy" id="3122050"/>
    <lineage>
        <taxon>Bacteria</taxon>
        <taxon>Bacillati</taxon>
        <taxon>Actinomycetota</taxon>
        <taxon>Actinomycetes</taxon>
        <taxon>Micrococcales</taxon>
        <taxon>Microbacteriaceae</taxon>
        <taxon>Microbacterium</taxon>
    </lineage>
</organism>
<evidence type="ECO:0000259" key="1">
    <source>
        <dbReference type="Pfam" id="PF13577"/>
    </source>
</evidence>
<dbReference type="RefSeq" id="WP_337331482.1">
    <property type="nucleotide sequence ID" value="NZ_JBBDGM010000004.1"/>
</dbReference>
<name>A0ABU8L9Y0_9MICO</name>
<dbReference type="CDD" id="cd00531">
    <property type="entry name" value="NTF2_like"/>
    <property type="match status" value="1"/>
</dbReference>
<dbReference type="SUPFAM" id="SSF54427">
    <property type="entry name" value="NTF2-like"/>
    <property type="match status" value="1"/>
</dbReference>
<dbReference type="InterPro" id="IPR037401">
    <property type="entry name" value="SnoaL-like"/>
</dbReference>
<comment type="caution">
    <text evidence="2">The sequence shown here is derived from an EMBL/GenBank/DDBJ whole genome shotgun (WGS) entry which is preliminary data.</text>
</comment>
<evidence type="ECO:0000313" key="3">
    <source>
        <dbReference type="Proteomes" id="UP001371224"/>
    </source>
</evidence>
<dbReference type="Proteomes" id="UP001371224">
    <property type="component" value="Unassembled WGS sequence"/>
</dbReference>
<gene>
    <name evidence="2" type="ORF">WDU99_05725</name>
</gene>
<dbReference type="EMBL" id="JBBDGM010000004">
    <property type="protein sequence ID" value="MEJ1087811.1"/>
    <property type="molecule type" value="Genomic_DNA"/>
</dbReference>
<keyword evidence="3" id="KW-1185">Reference proteome</keyword>
<dbReference type="Pfam" id="PF13577">
    <property type="entry name" value="SnoaL_4"/>
    <property type="match status" value="1"/>
</dbReference>
<dbReference type="Gene3D" id="3.10.450.50">
    <property type="match status" value="1"/>
</dbReference>
<protein>
    <submittedName>
        <fullName evidence="2">Nuclear transport factor 2 family protein</fullName>
    </submittedName>
</protein>
<feature type="domain" description="SnoaL-like" evidence="1">
    <location>
        <begin position="7"/>
        <end position="145"/>
    </location>
</feature>
<dbReference type="InterPro" id="IPR032710">
    <property type="entry name" value="NTF2-like_dom_sf"/>
</dbReference>
<sequence>MEEAFRAIADDLEIRNLVALLAQYADGSKNIEDYLDLFTEDAIWEYSAPPQADEVPEREAHRLVGRDAIERDRRRLRAVGFQGPGTRTFHLNTTLAVRLTGPDSAEATSYFLYVDGNQSPAVIPIMGTYSDTFVRVGTRWKLKHRVADPSATSAVPTLE</sequence>